<dbReference type="Pfam" id="PF01850">
    <property type="entry name" value="PIN"/>
    <property type="match status" value="1"/>
</dbReference>
<name>A0A175RI61_9HYPH</name>
<keyword evidence="3" id="KW-1185">Reference proteome</keyword>
<reference evidence="2 3" key="1">
    <citation type="journal article" date="2016" name="Front. Microbiol.">
        <title>Genomic Resource of Rice Seed Associated Bacteria.</title>
        <authorList>
            <person name="Midha S."/>
            <person name="Bansal K."/>
            <person name="Sharma S."/>
            <person name="Kumar N."/>
            <person name="Patil P.P."/>
            <person name="Chaudhry V."/>
            <person name="Patil P.B."/>
        </authorList>
    </citation>
    <scope>NUCLEOTIDE SEQUENCE [LARGE SCALE GENOMIC DNA]</scope>
    <source>
        <strain evidence="2 3">NS365</strain>
    </source>
</reference>
<sequence length="128" mass="13637">MACVLDASAVLCLLFSEKGAEKVEARLGDASISVVNYTEVLSKLVDRGLDAEEAIRDLSDLDIIVLPVGQEVAEEAARLRSLSKEAGLSLGDRFCLALARSLGVPALTTDRAWKDIAKPAGVKVELVR</sequence>
<accession>A0A175RI61</accession>
<organism evidence="2 3">
    <name type="scientific">Aureimonas ureilytica</name>
    <dbReference type="NCBI Taxonomy" id="401562"/>
    <lineage>
        <taxon>Bacteria</taxon>
        <taxon>Pseudomonadati</taxon>
        <taxon>Pseudomonadota</taxon>
        <taxon>Alphaproteobacteria</taxon>
        <taxon>Hyphomicrobiales</taxon>
        <taxon>Aurantimonadaceae</taxon>
        <taxon>Aureimonas</taxon>
    </lineage>
</organism>
<dbReference type="InterPro" id="IPR002716">
    <property type="entry name" value="PIN_dom"/>
</dbReference>
<gene>
    <name evidence="2" type="ORF">NS365_20025</name>
</gene>
<comment type="caution">
    <text evidence="2">The sequence shown here is derived from an EMBL/GenBank/DDBJ whole genome shotgun (WGS) entry which is preliminary data.</text>
</comment>
<dbReference type="AlphaFoldDB" id="A0A175RI61"/>
<dbReference type="EMBL" id="LDQA01000062">
    <property type="protein sequence ID" value="KTR02993.1"/>
    <property type="molecule type" value="Genomic_DNA"/>
</dbReference>
<dbReference type="SUPFAM" id="SSF88723">
    <property type="entry name" value="PIN domain-like"/>
    <property type="match status" value="1"/>
</dbReference>
<dbReference type="Proteomes" id="UP000078529">
    <property type="component" value="Unassembled WGS sequence"/>
</dbReference>
<evidence type="ECO:0000259" key="1">
    <source>
        <dbReference type="Pfam" id="PF01850"/>
    </source>
</evidence>
<dbReference type="CDD" id="cd18682">
    <property type="entry name" value="PIN_VapC-like"/>
    <property type="match status" value="1"/>
</dbReference>
<dbReference type="RefSeq" id="WP_058602069.1">
    <property type="nucleotide sequence ID" value="NZ_LDQA01000062.1"/>
</dbReference>
<dbReference type="Gene3D" id="3.40.50.1010">
    <property type="entry name" value="5'-nuclease"/>
    <property type="match status" value="1"/>
</dbReference>
<protein>
    <submittedName>
        <fullName evidence="2">Twitching motility protein PilT</fullName>
    </submittedName>
</protein>
<evidence type="ECO:0000313" key="2">
    <source>
        <dbReference type="EMBL" id="KTR02993.1"/>
    </source>
</evidence>
<dbReference type="InterPro" id="IPR029060">
    <property type="entry name" value="PIN-like_dom_sf"/>
</dbReference>
<evidence type="ECO:0000313" key="3">
    <source>
        <dbReference type="Proteomes" id="UP000078529"/>
    </source>
</evidence>
<feature type="domain" description="PIN" evidence="1">
    <location>
        <begin position="4"/>
        <end position="118"/>
    </location>
</feature>
<dbReference type="PATRIC" id="fig|401562.4.peg.4027"/>
<proteinExistence type="predicted"/>